<sequence length="78" mass="9057">MRKKEERVLVSFFAAAQAMAAEKACRRAELPGRLIPTPRQISAGCGLVWSAPPQWEEQIRKRLEEEKIQYEKILRMMV</sequence>
<comment type="caution">
    <text evidence="2">The sequence shown here is derived from an EMBL/GenBank/DDBJ whole genome shotgun (WGS) entry which is preliminary data.</text>
</comment>
<dbReference type="EMBL" id="DVOS01000037">
    <property type="protein sequence ID" value="HIV23062.1"/>
    <property type="molecule type" value="Genomic_DNA"/>
</dbReference>
<proteinExistence type="predicted"/>
<evidence type="ECO:0000259" key="1">
    <source>
        <dbReference type="Pfam" id="PF11823"/>
    </source>
</evidence>
<dbReference type="Proteomes" id="UP000886889">
    <property type="component" value="Unassembled WGS sequence"/>
</dbReference>
<accession>A0A9D1NYN4</accession>
<dbReference type="Pfam" id="PF11823">
    <property type="entry name" value="Se_S_carrier"/>
    <property type="match status" value="1"/>
</dbReference>
<gene>
    <name evidence="2" type="ORF">IAC80_03885</name>
</gene>
<dbReference type="InterPro" id="IPR021778">
    <property type="entry name" value="Se/S_carrier-like"/>
</dbReference>
<evidence type="ECO:0000313" key="2">
    <source>
        <dbReference type="EMBL" id="HIV23062.1"/>
    </source>
</evidence>
<organism evidence="2 3">
    <name type="scientific">Candidatus Merdiplasma excrementigallinarum</name>
    <dbReference type="NCBI Taxonomy" id="2840864"/>
    <lineage>
        <taxon>Bacteria</taxon>
        <taxon>Bacillati</taxon>
        <taxon>Bacillota</taxon>
        <taxon>Clostridia</taxon>
        <taxon>Lachnospirales</taxon>
        <taxon>Lachnospiraceae</taxon>
        <taxon>Lachnospiraceae incertae sedis</taxon>
        <taxon>Candidatus Merdiplasma</taxon>
    </lineage>
</organism>
<feature type="domain" description="Putative Se/S carrier protein-like" evidence="1">
    <location>
        <begin position="9"/>
        <end position="74"/>
    </location>
</feature>
<protein>
    <submittedName>
        <fullName evidence="2">DUF3343 domain-containing protein</fullName>
    </submittedName>
</protein>
<evidence type="ECO:0000313" key="3">
    <source>
        <dbReference type="Proteomes" id="UP000886889"/>
    </source>
</evidence>
<dbReference type="AlphaFoldDB" id="A0A9D1NYN4"/>
<name>A0A9D1NYN4_9FIRM</name>
<reference evidence="2" key="1">
    <citation type="submission" date="2020-10" db="EMBL/GenBank/DDBJ databases">
        <authorList>
            <person name="Gilroy R."/>
        </authorList>
    </citation>
    <scope>NUCLEOTIDE SEQUENCE</scope>
    <source>
        <strain evidence="2">ChiBcec6-7307</strain>
    </source>
</reference>
<reference evidence="2" key="2">
    <citation type="journal article" date="2021" name="PeerJ">
        <title>Extensive microbial diversity within the chicken gut microbiome revealed by metagenomics and culture.</title>
        <authorList>
            <person name="Gilroy R."/>
            <person name="Ravi A."/>
            <person name="Getino M."/>
            <person name="Pursley I."/>
            <person name="Horton D.L."/>
            <person name="Alikhan N.F."/>
            <person name="Baker D."/>
            <person name="Gharbi K."/>
            <person name="Hall N."/>
            <person name="Watson M."/>
            <person name="Adriaenssens E.M."/>
            <person name="Foster-Nyarko E."/>
            <person name="Jarju S."/>
            <person name="Secka A."/>
            <person name="Antonio M."/>
            <person name="Oren A."/>
            <person name="Chaudhuri R.R."/>
            <person name="La Ragione R."/>
            <person name="Hildebrand F."/>
            <person name="Pallen M.J."/>
        </authorList>
    </citation>
    <scope>NUCLEOTIDE SEQUENCE</scope>
    <source>
        <strain evidence="2">ChiBcec6-7307</strain>
    </source>
</reference>